<dbReference type="SUPFAM" id="SSF161098">
    <property type="entry name" value="MetI-like"/>
    <property type="match status" value="1"/>
</dbReference>
<accession>A0ABS1FH52</accession>
<feature type="transmembrane region" description="Helical" evidence="8">
    <location>
        <begin position="62"/>
        <end position="85"/>
    </location>
</feature>
<reference evidence="11" key="1">
    <citation type="submission" date="2021-01" db="EMBL/GenBank/DDBJ databases">
        <title>Genome public.</title>
        <authorList>
            <person name="Liu C."/>
            <person name="Sun Q."/>
        </authorList>
    </citation>
    <scope>NUCLEOTIDE SEQUENCE [LARGE SCALE GENOMIC DNA]</scope>
    <source>
        <strain evidence="11">YIM B02556</strain>
    </source>
</reference>
<comment type="caution">
    <text evidence="10">The sequence shown here is derived from an EMBL/GenBank/DDBJ whole genome shotgun (WGS) entry which is preliminary data.</text>
</comment>
<dbReference type="PROSITE" id="PS50928">
    <property type="entry name" value="ABC_TM1"/>
    <property type="match status" value="1"/>
</dbReference>
<keyword evidence="11" id="KW-1185">Reference proteome</keyword>
<dbReference type="RefSeq" id="WP_200199428.1">
    <property type="nucleotide sequence ID" value="NZ_JAENHM010000091.1"/>
</dbReference>
<keyword evidence="3 8" id="KW-0813">Transport</keyword>
<sequence length="277" mass="29716">MKRFGLLSWALLFGYAFLYVPIALLVVFSFNESRLVTVWSGFSTKWYGELIHNDALLSAAGLSFQVAAVSATLSVVLGTCAGLALTRFGRFRGRTLFGGMITAPLVMPEVITGLSLLLLFVALEQWVGWPDGRGVTTITIAHTTFTMSYVAVVIQSRLAGMDGSLEEAAMDLGARPAKVFFVITLPLIAPALVAGWLLAFTLSLDDVVVASFVSGPGSTTLPMVIFSSVKFGISPQINALATLMVLVVATGIFVASIVMARQDRQRKRDEQMAIQNG</sequence>
<evidence type="ECO:0000256" key="4">
    <source>
        <dbReference type="ARBA" id="ARBA00022475"/>
    </source>
</evidence>
<evidence type="ECO:0000313" key="11">
    <source>
        <dbReference type="Proteomes" id="UP000652760"/>
    </source>
</evidence>
<evidence type="ECO:0000313" key="10">
    <source>
        <dbReference type="EMBL" id="MBK1842765.1"/>
    </source>
</evidence>
<dbReference type="InterPro" id="IPR051789">
    <property type="entry name" value="Bact_Polyamine_Transport"/>
</dbReference>
<dbReference type="PANTHER" id="PTHR43848">
    <property type="entry name" value="PUTRESCINE TRANSPORT SYSTEM PERMEASE PROTEIN POTI"/>
    <property type="match status" value="1"/>
</dbReference>
<feature type="domain" description="ABC transmembrane type-1" evidence="9">
    <location>
        <begin position="60"/>
        <end position="258"/>
    </location>
</feature>
<proteinExistence type="inferred from homology"/>
<evidence type="ECO:0000256" key="2">
    <source>
        <dbReference type="ARBA" id="ARBA00007069"/>
    </source>
</evidence>
<feature type="transmembrane region" description="Helical" evidence="8">
    <location>
        <begin position="179"/>
        <end position="199"/>
    </location>
</feature>
<dbReference type="Pfam" id="PF00528">
    <property type="entry name" value="BPD_transp_1"/>
    <property type="match status" value="1"/>
</dbReference>
<keyword evidence="6 8" id="KW-1133">Transmembrane helix</keyword>
<dbReference type="Gene3D" id="1.10.3720.10">
    <property type="entry name" value="MetI-like"/>
    <property type="match status" value="1"/>
</dbReference>
<dbReference type="Proteomes" id="UP000652760">
    <property type="component" value="Unassembled WGS sequence"/>
</dbReference>
<dbReference type="InterPro" id="IPR000515">
    <property type="entry name" value="MetI-like"/>
</dbReference>
<feature type="transmembrane region" description="Helical" evidence="8">
    <location>
        <begin position="135"/>
        <end position="158"/>
    </location>
</feature>
<gene>
    <name evidence="10" type="ORF">JHL17_35765</name>
</gene>
<comment type="similarity">
    <text evidence="2">Belongs to the binding-protein-dependent transport system permease family. CysTW subfamily.</text>
</comment>
<organism evidence="10 11">
    <name type="scientific">Azospirillum endophyticum</name>
    <dbReference type="NCBI Taxonomy" id="2800326"/>
    <lineage>
        <taxon>Bacteria</taxon>
        <taxon>Pseudomonadati</taxon>
        <taxon>Pseudomonadota</taxon>
        <taxon>Alphaproteobacteria</taxon>
        <taxon>Rhodospirillales</taxon>
        <taxon>Azospirillaceae</taxon>
        <taxon>Azospirillum</taxon>
    </lineage>
</organism>
<keyword evidence="5 8" id="KW-0812">Transmembrane</keyword>
<evidence type="ECO:0000256" key="3">
    <source>
        <dbReference type="ARBA" id="ARBA00022448"/>
    </source>
</evidence>
<evidence type="ECO:0000256" key="8">
    <source>
        <dbReference type="RuleBase" id="RU363032"/>
    </source>
</evidence>
<feature type="transmembrane region" description="Helical" evidence="8">
    <location>
        <begin position="97"/>
        <end position="123"/>
    </location>
</feature>
<comment type="subcellular location">
    <subcellularLocation>
        <location evidence="1 8">Cell membrane</location>
        <topology evidence="1 8">Multi-pass membrane protein</topology>
    </subcellularLocation>
</comment>
<protein>
    <submittedName>
        <fullName evidence="10">ABC transporter permease subunit</fullName>
    </submittedName>
</protein>
<evidence type="ECO:0000256" key="5">
    <source>
        <dbReference type="ARBA" id="ARBA00022692"/>
    </source>
</evidence>
<dbReference type="PANTHER" id="PTHR43848:SF2">
    <property type="entry name" value="PUTRESCINE TRANSPORT SYSTEM PERMEASE PROTEIN POTI"/>
    <property type="match status" value="1"/>
</dbReference>
<feature type="transmembrane region" description="Helical" evidence="8">
    <location>
        <begin position="237"/>
        <end position="260"/>
    </location>
</feature>
<name>A0ABS1FH52_9PROT</name>
<keyword evidence="4" id="KW-1003">Cell membrane</keyword>
<keyword evidence="7 8" id="KW-0472">Membrane</keyword>
<dbReference type="EMBL" id="JAENHM010000091">
    <property type="protein sequence ID" value="MBK1842765.1"/>
    <property type="molecule type" value="Genomic_DNA"/>
</dbReference>
<evidence type="ECO:0000256" key="7">
    <source>
        <dbReference type="ARBA" id="ARBA00023136"/>
    </source>
</evidence>
<evidence type="ECO:0000259" key="9">
    <source>
        <dbReference type="PROSITE" id="PS50928"/>
    </source>
</evidence>
<feature type="transmembrane region" description="Helical" evidence="8">
    <location>
        <begin position="7"/>
        <end position="30"/>
    </location>
</feature>
<dbReference type="CDD" id="cd06261">
    <property type="entry name" value="TM_PBP2"/>
    <property type="match status" value="1"/>
</dbReference>
<evidence type="ECO:0000256" key="1">
    <source>
        <dbReference type="ARBA" id="ARBA00004651"/>
    </source>
</evidence>
<evidence type="ECO:0000256" key="6">
    <source>
        <dbReference type="ARBA" id="ARBA00022989"/>
    </source>
</evidence>
<dbReference type="InterPro" id="IPR035906">
    <property type="entry name" value="MetI-like_sf"/>
</dbReference>